<comment type="caution">
    <text evidence="2">The sequence shown here is derived from an EMBL/GenBank/DDBJ whole genome shotgun (WGS) entry which is preliminary data.</text>
</comment>
<reference evidence="2" key="1">
    <citation type="submission" date="2023-10" db="EMBL/GenBank/DDBJ databases">
        <title>Genome assemblies of two species of porcelain crab, Petrolisthes cinctipes and Petrolisthes manimaculis (Anomura: Porcellanidae).</title>
        <authorList>
            <person name="Angst P."/>
        </authorList>
    </citation>
    <scope>NUCLEOTIDE SEQUENCE</scope>
    <source>
        <strain evidence="2">PB745_01</strain>
        <tissue evidence="2">Gill</tissue>
    </source>
</reference>
<name>A0AAE1FUS4_PETCI</name>
<dbReference type="PANTHER" id="PTHR38681:SF1">
    <property type="entry name" value="RETROVIRUS-RELATED POL POLYPROTEIN FROM TRANSPOSON 412-LIKE PROTEIN"/>
    <property type="match status" value="1"/>
</dbReference>
<protein>
    <recommendedName>
        <fullName evidence="4">Integrase catalytic domain-containing protein</fullName>
    </recommendedName>
</protein>
<dbReference type="GO" id="GO:0003676">
    <property type="term" value="F:nucleic acid binding"/>
    <property type="evidence" value="ECO:0007669"/>
    <property type="project" value="InterPro"/>
</dbReference>
<dbReference type="EMBL" id="JAWQEG010001271">
    <property type="protein sequence ID" value="KAK3880962.1"/>
    <property type="molecule type" value="Genomic_DNA"/>
</dbReference>
<keyword evidence="3" id="KW-1185">Reference proteome</keyword>
<accession>A0AAE1FUS4</accession>
<dbReference type="InterPro" id="IPR036397">
    <property type="entry name" value="RNaseH_sf"/>
</dbReference>
<dbReference type="AlphaFoldDB" id="A0AAE1FUS4"/>
<dbReference type="SUPFAM" id="SSF53098">
    <property type="entry name" value="Ribonuclease H-like"/>
    <property type="match status" value="1"/>
</dbReference>
<dbReference type="Proteomes" id="UP001286313">
    <property type="component" value="Unassembled WGS sequence"/>
</dbReference>
<organism evidence="2 3">
    <name type="scientific">Petrolisthes cinctipes</name>
    <name type="common">Flat porcelain crab</name>
    <dbReference type="NCBI Taxonomy" id="88211"/>
    <lineage>
        <taxon>Eukaryota</taxon>
        <taxon>Metazoa</taxon>
        <taxon>Ecdysozoa</taxon>
        <taxon>Arthropoda</taxon>
        <taxon>Crustacea</taxon>
        <taxon>Multicrustacea</taxon>
        <taxon>Malacostraca</taxon>
        <taxon>Eumalacostraca</taxon>
        <taxon>Eucarida</taxon>
        <taxon>Decapoda</taxon>
        <taxon>Pleocyemata</taxon>
        <taxon>Anomura</taxon>
        <taxon>Galatheoidea</taxon>
        <taxon>Porcellanidae</taxon>
        <taxon>Petrolisthes</taxon>
    </lineage>
</organism>
<feature type="region of interest" description="Disordered" evidence="1">
    <location>
        <begin position="37"/>
        <end position="67"/>
    </location>
</feature>
<gene>
    <name evidence="2" type="ORF">Pcinc_014612</name>
</gene>
<sequence>MITKWVSAEDGPFISGIPVEVYDGETPINEAYACSTARSDLQATGPSTSDGQSLRRGKKRKPQTEREEYFKKLKDSHTEINELTMEMMKEKHKNELELLDLRAKLPAPPPFSPGGSPDSAFQIISHPTVVLPSPQLWTSLGKLMGTAVHHTTGYNPDANGMVECFHRTLKAALMSRCKNSTWFSQLSWVILGLRTTPKAI</sequence>
<evidence type="ECO:0000313" key="2">
    <source>
        <dbReference type="EMBL" id="KAK3880962.1"/>
    </source>
</evidence>
<evidence type="ECO:0008006" key="4">
    <source>
        <dbReference type="Google" id="ProtNLM"/>
    </source>
</evidence>
<feature type="compositionally biased region" description="Polar residues" evidence="1">
    <location>
        <begin position="37"/>
        <end position="52"/>
    </location>
</feature>
<proteinExistence type="predicted"/>
<dbReference type="PANTHER" id="PTHR38681">
    <property type="entry name" value="RETROVIRUS-RELATED POL POLYPROTEIN FROM TRANSPOSON 412-LIKE PROTEIN-RELATED"/>
    <property type="match status" value="1"/>
</dbReference>
<evidence type="ECO:0000313" key="3">
    <source>
        <dbReference type="Proteomes" id="UP001286313"/>
    </source>
</evidence>
<dbReference type="InterPro" id="IPR012337">
    <property type="entry name" value="RNaseH-like_sf"/>
</dbReference>
<dbReference type="Gene3D" id="3.30.420.10">
    <property type="entry name" value="Ribonuclease H-like superfamily/Ribonuclease H"/>
    <property type="match status" value="1"/>
</dbReference>
<evidence type="ECO:0000256" key="1">
    <source>
        <dbReference type="SAM" id="MobiDB-lite"/>
    </source>
</evidence>